<sequence length="61" mass="6830">MGSARVENVSVGVMNTSDILRHCECGICDHNNESDCIDHECACCYNFHIRARTDLNNGQKE</sequence>
<reference evidence="1" key="1">
    <citation type="submission" date="2018-05" db="EMBL/GenBank/DDBJ databases">
        <authorList>
            <person name="Lanie J.A."/>
            <person name="Ng W.-L."/>
            <person name="Kazmierczak K.M."/>
            <person name="Andrzejewski T.M."/>
            <person name="Davidsen T.M."/>
            <person name="Wayne K.J."/>
            <person name="Tettelin H."/>
            <person name="Glass J.I."/>
            <person name="Rusch D."/>
            <person name="Podicherti R."/>
            <person name="Tsui H.-C.T."/>
            <person name="Winkler M.E."/>
        </authorList>
    </citation>
    <scope>NUCLEOTIDE SEQUENCE</scope>
</reference>
<protein>
    <submittedName>
        <fullName evidence="1">Uncharacterized protein</fullName>
    </submittedName>
</protein>
<name>A0A382HC26_9ZZZZ</name>
<proteinExistence type="predicted"/>
<organism evidence="1">
    <name type="scientific">marine metagenome</name>
    <dbReference type="NCBI Taxonomy" id="408172"/>
    <lineage>
        <taxon>unclassified sequences</taxon>
        <taxon>metagenomes</taxon>
        <taxon>ecological metagenomes</taxon>
    </lineage>
</organism>
<dbReference type="EMBL" id="UINC01060385">
    <property type="protein sequence ID" value="SVB84830.1"/>
    <property type="molecule type" value="Genomic_DNA"/>
</dbReference>
<dbReference type="AlphaFoldDB" id="A0A382HC26"/>
<evidence type="ECO:0000313" key="1">
    <source>
        <dbReference type="EMBL" id="SVB84830.1"/>
    </source>
</evidence>
<gene>
    <name evidence="1" type="ORF">METZ01_LOCUS237684</name>
</gene>
<accession>A0A382HC26</accession>